<dbReference type="EMBL" id="CCBP010000021">
    <property type="protein sequence ID" value="CDO68618.1"/>
    <property type="molecule type" value="Genomic_DNA"/>
</dbReference>
<dbReference type="Gene3D" id="1.10.4160.10">
    <property type="entry name" value="Hydantoin permease"/>
    <property type="match status" value="2"/>
</dbReference>
<keyword evidence="5 8" id="KW-1133">Transmembrane helix</keyword>
<feature type="transmembrane region" description="Helical" evidence="8">
    <location>
        <begin position="94"/>
        <end position="119"/>
    </location>
</feature>
<dbReference type="PANTHER" id="PTHR31806:SF5">
    <property type="entry name" value="PURINE-CYTOSINE PERMEASE FCY21"/>
    <property type="match status" value="1"/>
</dbReference>
<dbReference type="Pfam" id="PF02133">
    <property type="entry name" value="Transp_cyt_pur"/>
    <property type="match status" value="2"/>
</dbReference>
<accession>A0A060S8A9</accession>
<name>A0A060S8A9_PYCCI</name>
<comment type="similarity">
    <text evidence="2">Belongs to the purine-cytosine permease (2.A.39) family.</text>
</comment>
<dbReference type="InterPro" id="IPR001248">
    <property type="entry name" value="Pur-cyt_permease"/>
</dbReference>
<evidence type="ECO:0000256" key="2">
    <source>
        <dbReference type="ARBA" id="ARBA00008974"/>
    </source>
</evidence>
<dbReference type="AlphaFoldDB" id="A0A060S8A9"/>
<evidence type="ECO:0000313" key="9">
    <source>
        <dbReference type="EMBL" id="CDO68618.1"/>
    </source>
</evidence>
<evidence type="ECO:0000256" key="5">
    <source>
        <dbReference type="ARBA" id="ARBA00022989"/>
    </source>
</evidence>
<dbReference type="OrthoDB" id="2116389at2759"/>
<protein>
    <submittedName>
        <fullName evidence="9">Uncharacterized protein</fullName>
    </submittedName>
</protein>
<feature type="transmembrane region" description="Helical" evidence="8">
    <location>
        <begin position="125"/>
        <end position="147"/>
    </location>
</feature>
<feature type="transmembrane region" description="Helical" evidence="8">
    <location>
        <begin position="193"/>
        <end position="212"/>
    </location>
</feature>
<dbReference type="InterPro" id="IPR026030">
    <property type="entry name" value="Pur-cyt_permease_Fcy2/21/22"/>
</dbReference>
<feature type="transmembrane region" description="Helical" evidence="8">
    <location>
        <begin position="446"/>
        <end position="468"/>
    </location>
</feature>
<reference evidence="9" key="1">
    <citation type="submission" date="2014-01" db="EMBL/GenBank/DDBJ databases">
        <title>The genome of the white-rot fungus Pycnoporus cinnabarinus: a basidiomycete model with a versatile arsenal for lignocellulosic biomass breakdown.</title>
        <authorList>
            <person name="Levasseur A."/>
            <person name="Lomascolo A."/>
            <person name="Ruiz-Duenas F.J."/>
            <person name="Uzan E."/>
            <person name="Piumi F."/>
            <person name="Kues U."/>
            <person name="Ram A.F.J."/>
            <person name="Murat C."/>
            <person name="Haon M."/>
            <person name="Benoit I."/>
            <person name="Arfi Y."/>
            <person name="Chevret D."/>
            <person name="Drula E."/>
            <person name="Kwon M.J."/>
            <person name="Gouret P."/>
            <person name="Lesage-Meessen L."/>
            <person name="Lombard V."/>
            <person name="Mariette J."/>
            <person name="Noirot C."/>
            <person name="Park J."/>
            <person name="Patyshakuliyeva A."/>
            <person name="Wieneger R.A.B."/>
            <person name="Wosten H.A.B."/>
            <person name="Martin F."/>
            <person name="Coutinho P.M."/>
            <person name="de Vries R."/>
            <person name="Martinez A.T."/>
            <person name="Klopp C."/>
            <person name="Pontarotti P."/>
            <person name="Henrissat B."/>
            <person name="Record E."/>
        </authorList>
    </citation>
    <scope>NUCLEOTIDE SEQUENCE [LARGE SCALE GENOMIC DNA]</scope>
    <source>
        <strain evidence="9">BRFM137</strain>
    </source>
</reference>
<feature type="transmembrane region" description="Helical" evidence="8">
    <location>
        <begin position="322"/>
        <end position="348"/>
    </location>
</feature>
<dbReference type="HOGENOM" id="CLU_362134_0_0_1"/>
<dbReference type="SUPFAM" id="SSF51905">
    <property type="entry name" value="FAD/NAD(P)-binding domain"/>
    <property type="match status" value="1"/>
</dbReference>
<keyword evidence="4 8" id="KW-0812">Transmembrane</keyword>
<organism evidence="9 10">
    <name type="scientific">Pycnoporus cinnabarinus</name>
    <name type="common">Cinnabar-red polypore</name>
    <name type="synonym">Trametes cinnabarina</name>
    <dbReference type="NCBI Taxonomy" id="5643"/>
    <lineage>
        <taxon>Eukaryota</taxon>
        <taxon>Fungi</taxon>
        <taxon>Dikarya</taxon>
        <taxon>Basidiomycota</taxon>
        <taxon>Agaricomycotina</taxon>
        <taxon>Agaricomycetes</taxon>
        <taxon>Polyporales</taxon>
        <taxon>Polyporaceae</taxon>
        <taxon>Trametes</taxon>
    </lineage>
</organism>
<feature type="transmembrane region" description="Helical" evidence="8">
    <location>
        <begin position="224"/>
        <end position="246"/>
    </location>
</feature>
<dbReference type="InterPro" id="IPR036188">
    <property type="entry name" value="FAD/NAD-bd_sf"/>
</dbReference>
<dbReference type="PANTHER" id="PTHR31806">
    <property type="entry name" value="PURINE-CYTOSINE PERMEASE FCY2-RELATED"/>
    <property type="match status" value="1"/>
</dbReference>
<sequence>MLIFDEDSASSIQKEELPHYPPSTTSDPPTIGEKHAATTVLVSEADNAVQEAKTKVGRLLHRTTAQLSRWGLEVNGITPVPNEQRTDKRLYQFFFVWFSANANILTLSAGTVGPAYYGLGISDSFYVILVVDIIQHMCVSSVLRCLWTEAGHSLYGLGSLLVGVGGVPRIFHQSQSKPTENYLLKLLRRRHPGILNVLSLQGYLVINTIVGGQTLAETSGHLNATLGIVIIAVISLAITFCGCQVLHWYQTLIWIPNAVAFITMLAVGGAQLRSAPLTNPSPAPPAMLLTFGASLAATVISWSTLTPDYGVYHDRRASTWKLFFYAYLGFFAASLPVHFLGAAFAAAATSVPAWSTGLGDGNDVGGLVAAILAPTGGFGKFLLVMLSLTAPSACAPTMYTVCMSFMTIHRAFARVPRFVIAIVSTAVLIPLAIVGAGRFYTTFVDILALIGYWLAPFCAIAMTEHFLFRRTFSAYDVAAAWDRPRHPNLARDIAGPLALAASVALIVPCMQQVWFTGPIAARGTGDLGMIVGFARVVVVVVGADSFAIDACQDLARHGAESVTMIQRSRTWSDERPLEIADFLGMALRSPKGTPHTVIARPPPSLSRTMTLPTGRLLREKSNKSGFQLGKALALPILEHIGVFQKLRVCTGHWIDAGAGDLIAKQVIKVKSGVMPDRFTETGLAFSDGTELPALAVIFALLGDHIAYLAGNPYGLDAEGELNSYRRTGHPGIWYGSGDFFAARFYLKMLTLQIKARQLQLVGVAKRERVHWA</sequence>
<evidence type="ECO:0000256" key="7">
    <source>
        <dbReference type="SAM" id="MobiDB-lite"/>
    </source>
</evidence>
<evidence type="ECO:0000256" key="3">
    <source>
        <dbReference type="ARBA" id="ARBA00022448"/>
    </source>
</evidence>
<feature type="transmembrane region" description="Helical" evidence="8">
    <location>
        <begin position="284"/>
        <end position="302"/>
    </location>
</feature>
<feature type="transmembrane region" description="Helical" evidence="8">
    <location>
        <begin position="253"/>
        <end position="272"/>
    </location>
</feature>
<evidence type="ECO:0000256" key="1">
    <source>
        <dbReference type="ARBA" id="ARBA00004141"/>
    </source>
</evidence>
<gene>
    <name evidence="9" type="ORF">BN946_scf184996.g49</name>
</gene>
<dbReference type="Gene3D" id="3.50.50.60">
    <property type="entry name" value="FAD/NAD(P)-binding domain"/>
    <property type="match status" value="1"/>
</dbReference>
<feature type="transmembrane region" description="Helical" evidence="8">
    <location>
        <begin position="489"/>
        <end position="507"/>
    </location>
</feature>
<keyword evidence="10" id="KW-1185">Reference proteome</keyword>
<comment type="subcellular location">
    <subcellularLocation>
        <location evidence="1">Membrane</location>
        <topology evidence="1">Multi-pass membrane protein</topology>
    </subcellularLocation>
</comment>
<comment type="caution">
    <text evidence="9">The sequence shown here is derived from an EMBL/GenBank/DDBJ whole genome shotgun (WGS) entry which is preliminary data.</text>
</comment>
<feature type="region of interest" description="Disordered" evidence="7">
    <location>
        <begin position="1"/>
        <end position="32"/>
    </location>
</feature>
<dbReference type="STRING" id="5643.A0A060S8A9"/>
<keyword evidence="6 8" id="KW-0472">Membrane</keyword>
<evidence type="ECO:0000313" key="10">
    <source>
        <dbReference type="Proteomes" id="UP000029665"/>
    </source>
</evidence>
<proteinExistence type="inferred from homology"/>
<dbReference type="GO" id="GO:0022857">
    <property type="term" value="F:transmembrane transporter activity"/>
    <property type="evidence" value="ECO:0007669"/>
    <property type="project" value="InterPro"/>
</dbReference>
<keyword evidence="3" id="KW-0813">Transport</keyword>
<evidence type="ECO:0000256" key="4">
    <source>
        <dbReference type="ARBA" id="ARBA00022692"/>
    </source>
</evidence>
<dbReference type="GO" id="GO:0005886">
    <property type="term" value="C:plasma membrane"/>
    <property type="evidence" value="ECO:0007669"/>
    <property type="project" value="TreeGrafter"/>
</dbReference>
<evidence type="ECO:0000256" key="6">
    <source>
        <dbReference type="ARBA" id="ARBA00023136"/>
    </source>
</evidence>
<evidence type="ECO:0000256" key="8">
    <source>
        <dbReference type="SAM" id="Phobius"/>
    </source>
</evidence>
<dbReference type="Proteomes" id="UP000029665">
    <property type="component" value="Unassembled WGS sequence"/>
</dbReference>
<feature type="transmembrane region" description="Helical" evidence="8">
    <location>
        <begin position="418"/>
        <end position="440"/>
    </location>
</feature>